<feature type="compositionally biased region" description="Low complexity" evidence="6">
    <location>
        <begin position="516"/>
        <end position="534"/>
    </location>
</feature>
<feature type="compositionally biased region" description="Low complexity" evidence="6">
    <location>
        <begin position="425"/>
        <end position="445"/>
    </location>
</feature>
<dbReference type="InterPro" id="IPR013324">
    <property type="entry name" value="RNA_pol_sigma_r3/r4-like"/>
</dbReference>
<dbReference type="InterPro" id="IPR039425">
    <property type="entry name" value="RNA_pol_sigma-70-like"/>
</dbReference>
<dbReference type="GO" id="GO:0003677">
    <property type="term" value="F:DNA binding"/>
    <property type="evidence" value="ECO:0007669"/>
    <property type="project" value="UniProtKB-KW"/>
</dbReference>
<dbReference type="GO" id="GO:0000428">
    <property type="term" value="C:DNA-directed RNA polymerase complex"/>
    <property type="evidence" value="ECO:0007669"/>
    <property type="project" value="UniProtKB-KW"/>
</dbReference>
<dbReference type="EMBL" id="FOHB01000002">
    <property type="protein sequence ID" value="SES02440.1"/>
    <property type="molecule type" value="Genomic_DNA"/>
</dbReference>
<keyword evidence="3" id="KW-0731">Sigma factor</keyword>
<dbReference type="PANTHER" id="PTHR43133:SF8">
    <property type="entry name" value="RNA POLYMERASE SIGMA FACTOR HI_1459-RELATED"/>
    <property type="match status" value="1"/>
</dbReference>
<evidence type="ECO:0000313" key="8">
    <source>
        <dbReference type="Proteomes" id="UP000199019"/>
    </source>
</evidence>
<feature type="region of interest" description="Disordered" evidence="6">
    <location>
        <begin position="321"/>
        <end position="361"/>
    </location>
</feature>
<dbReference type="GO" id="GO:0016987">
    <property type="term" value="F:sigma factor activity"/>
    <property type="evidence" value="ECO:0007669"/>
    <property type="project" value="UniProtKB-KW"/>
</dbReference>
<keyword evidence="7" id="KW-0240">DNA-directed RNA polymerase</keyword>
<name>A0A1H9TYJ7_9MICO</name>
<sequence>MSEKTTRSTGANGDTGEVIGAEFTGVLHAAQQGRVSAFERLWADVHPGLIRYLRVVAVADADDIACESWVDVVRRLPAFDGDETAWRAEVFTAARMHAEDENQRRVWDAMAEDEQVAAVLAEPLPFGDEPFEGDEVEGGPAQGLRLALEAIRDLPPEQGDVLMLRRVAELPEAVVADILGSDLATVHALEQQALDRLGLDAELLAWALAAEPRPAELADEDTVVGFFRAMVPEQQATAGVAVLTRTRTGAGTGARAAAGAAGARVITLPRPTWRARVGAVAAVSAGVIGLGALSAAAYQGALPDPVQNVMHVVIGAPEPTPGAGSGKAVAPHHKAKPSGRATATAAGVPAPASTSQAVPTPSPAGLGLCRAWAAQVGRPGAQESSPAFRSLAAAAGGRDAVALYCAVNGVQLPPLPPPPSAAGGQQAKTATPPATAQPTVTTAVPSTHQPEKTKTPPARPTTKTPPARPTTATANPSATTTTPTTTAVVPPTATTNGGGAPAGAGAGGNGNGSGKVNGAKGSGAAAGQAKSDKD</sequence>
<keyword evidence="4" id="KW-0238">DNA-binding</keyword>
<dbReference type="STRING" id="587636.SAMN05216199_1833"/>
<dbReference type="Proteomes" id="UP000199019">
    <property type="component" value="Unassembled WGS sequence"/>
</dbReference>
<keyword evidence="8" id="KW-1185">Reference proteome</keyword>
<keyword evidence="2" id="KW-0805">Transcription regulation</keyword>
<comment type="similarity">
    <text evidence="1">Belongs to the sigma-70 factor family. ECF subfamily.</text>
</comment>
<dbReference type="InterPro" id="IPR036388">
    <property type="entry name" value="WH-like_DNA-bd_sf"/>
</dbReference>
<gene>
    <name evidence="7" type="ORF">SAMN05216199_1833</name>
</gene>
<evidence type="ECO:0000256" key="6">
    <source>
        <dbReference type="SAM" id="MobiDB-lite"/>
    </source>
</evidence>
<dbReference type="AlphaFoldDB" id="A0A1H9TYJ7"/>
<keyword evidence="5" id="KW-0804">Transcription</keyword>
<dbReference type="InterPro" id="IPR013325">
    <property type="entry name" value="RNA_pol_sigma_r2"/>
</dbReference>
<feature type="region of interest" description="Disordered" evidence="6">
    <location>
        <begin position="416"/>
        <end position="534"/>
    </location>
</feature>
<organism evidence="7 8">
    <name type="scientific">Pedococcus cremeus</name>
    <dbReference type="NCBI Taxonomy" id="587636"/>
    <lineage>
        <taxon>Bacteria</taxon>
        <taxon>Bacillati</taxon>
        <taxon>Actinomycetota</taxon>
        <taxon>Actinomycetes</taxon>
        <taxon>Micrococcales</taxon>
        <taxon>Intrasporangiaceae</taxon>
        <taxon>Pedococcus</taxon>
    </lineage>
</organism>
<dbReference type="Gene3D" id="1.10.1740.10">
    <property type="match status" value="1"/>
</dbReference>
<evidence type="ECO:0000256" key="3">
    <source>
        <dbReference type="ARBA" id="ARBA00023082"/>
    </source>
</evidence>
<dbReference type="GO" id="GO:0006352">
    <property type="term" value="P:DNA-templated transcription initiation"/>
    <property type="evidence" value="ECO:0007669"/>
    <property type="project" value="InterPro"/>
</dbReference>
<feature type="compositionally biased region" description="Low complexity" evidence="6">
    <location>
        <begin position="341"/>
        <end position="355"/>
    </location>
</feature>
<dbReference type="SUPFAM" id="SSF88946">
    <property type="entry name" value="Sigma2 domain of RNA polymerase sigma factors"/>
    <property type="match status" value="1"/>
</dbReference>
<protein>
    <submittedName>
        <fullName evidence="7">DNA-directed RNA polymerase specialized sigma subunit, sigma24 family</fullName>
    </submittedName>
</protein>
<evidence type="ECO:0000256" key="4">
    <source>
        <dbReference type="ARBA" id="ARBA00023125"/>
    </source>
</evidence>
<dbReference type="Gene3D" id="1.10.10.10">
    <property type="entry name" value="Winged helix-like DNA-binding domain superfamily/Winged helix DNA-binding domain"/>
    <property type="match status" value="1"/>
</dbReference>
<dbReference type="PANTHER" id="PTHR43133">
    <property type="entry name" value="RNA POLYMERASE ECF-TYPE SIGMA FACTO"/>
    <property type="match status" value="1"/>
</dbReference>
<evidence type="ECO:0000256" key="5">
    <source>
        <dbReference type="ARBA" id="ARBA00023163"/>
    </source>
</evidence>
<evidence type="ECO:0000313" key="7">
    <source>
        <dbReference type="EMBL" id="SES02440.1"/>
    </source>
</evidence>
<reference evidence="8" key="1">
    <citation type="submission" date="2016-10" db="EMBL/GenBank/DDBJ databases">
        <authorList>
            <person name="Varghese N."/>
            <person name="Submissions S."/>
        </authorList>
    </citation>
    <scope>NUCLEOTIDE SEQUENCE [LARGE SCALE GENOMIC DNA]</scope>
    <source>
        <strain evidence="8">CGMCC 1.6963</strain>
    </source>
</reference>
<accession>A0A1H9TYJ7</accession>
<evidence type="ECO:0000256" key="2">
    <source>
        <dbReference type="ARBA" id="ARBA00023015"/>
    </source>
</evidence>
<feature type="compositionally biased region" description="Gly residues" evidence="6">
    <location>
        <begin position="496"/>
        <end position="515"/>
    </location>
</feature>
<dbReference type="SUPFAM" id="SSF88659">
    <property type="entry name" value="Sigma3 and sigma4 domains of RNA polymerase sigma factors"/>
    <property type="match status" value="1"/>
</dbReference>
<feature type="compositionally biased region" description="Low complexity" evidence="6">
    <location>
        <begin position="460"/>
        <end position="495"/>
    </location>
</feature>
<evidence type="ECO:0000256" key="1">
    <source>
        <dbReference type="ARBA" id="ARBA00010641"/>
    </source>
</evidence>
<proteinExistence type="inferred from homology"/>